<proteinExistence type="predicted"/>
<dbReference type="AlphaFoldDB" id="A0A2N0NF52"/>
<dbReference type="EMBL" id="LLXJ01008685">
    <property type="protein sequence ID" value="PKB93205.1"/>
    <property type="molecule type" value="Genomic_DNA"/>
</dbReference>
<dbReference type="Proteomes" id="UP000232722">
    <property type="component" value="Unassembled WGS sequence"/>
</dbReference>
<dbReference type="VEuPathDB" id="FungiDB:RhiirA1_471767"/>
<name>A0A2N0NF52_9GLOM</name>
<evidence type="ECO:0000313" key="2">
    <source>
        <dbReference type="Proteomes" id="UP000232722"/>
    </source>
</evidence>
<evidence type="ECO:0000313" key="1">
    <source>
        <dbReference type="EMBL" id="PKB93205.1"/>
    </source>
</evidence>
<protein>
    <submittedName>
        <fullName evidence="1">Uncharacterized protein</fullName>
    </submittedName>
</protein>
<sequence length="69" mass="7839">MAQRYQSTEDNQYTTISFIYPAINVIIKDVKPSNSNSNEVKVVDFTKPNTAFDDDIEYEDSEDGDIANN</sequence>
<organism evidence="1 2">
    <name type="scientific">Rhizophagus irregularis</name>
    <dbReference type="NCBI Taxonomy" id="588596"/>
    <lineage>
        <taxon>Eukaryota</taxon>
        <taxon>Fungi</taxon>
        <taxon>Fungi incertae sedis</taxon>
        <taxon>Mucoromycota</taxon>
        <taxon>Glomeromycotina</taxon>
        <taxon>Glomeromycetes</taxon>
        <taxon>Glomerales</taxon>
        <taxon>Glomeraceae</taxon>
        <taxon>Rhizophagus</taxon>
    </lineage>
</organism>
<reference evidence="1 2" key="2">
    <citation type="submission" date="2017-09" db="EMBL/GenBank/DDBJ databases">
        <title>Extensive intraspecific genome diversity in a model arbuscular mycorrhizal fungus.</title>
        <authorList>
            <person name="Chen E.C."/>
            <person name="Morin E."/>
            <person name="Beaudet D."/>
            <person name="Noel J."/>
            <person name="Ndikumana S."/>
            <person name="Charron P."/>
            <person name="St-Onge C."/>
            <person name="Giorgi J."/>
            <person name="Grigoriev I.V."/>
            <person name="Roux C."/>
            <person name="Martin F.M."/>
            <person name="Corradi N."/>
        </authorList>
    </citation>
    <scope>NUCLEOTIDE SEQUENCE [LARGE SCALE GENOMIC DNA]</scope>
    <source>
        <strain evidence="1 2">A5</strain>
    </source>
</reference>
<gene>
    <name evidence="1" type="ORF">RhiirA5_442027</name>
</gene>
<reference evidence="1 2" key="1">
    <citation type="submission" date="2016-04" db="EMBL/GenBank/DDBJ databases">
        <title>Genome analyses suggest a sexual origin of heterokaryosis in a supposedly ancient asexual fungus.</title>
        <authorList>
            <person name="Ropars J."/>
            <person name="Sedzielewska K."/>
            <person name="Noel J."/>
            <person name="Charron P."/>
            <person name="Farinelli L."/>
            <person name="Marton T."/>
            <person name="Kruger M."/>
            <person name="Pelin A."/>
            <person name="Brachmann A."/>
            <person name="Corradi N."/>
        </authorList>
    </citation>
    <scope>NUCLEOTIDE SEQUENCE [LARGE SCALE GENOMIC DNA]</scope>
    <source>
        <strain evidence="1 2">A5</strain>
    </source>
</reference>
<comment type="caution">
    <text evidence="1">The sequence shown here is derived from an EMBL/GenBank/DDBJ whole genome shotgun (WGS) entry which is preliminary data.</text>
</comment>
<accession>A0A2N0NF52</accession>